<dbReference type="InterPro" id="IPR004095">
    <property type="entry name" value="TGS"/>
</dbReference>
<dbReference type="SMART" id="SM00471">
    <property type="entry name" value="HDc"/>
    <property type="match status" value="1"/>
</dbReference>
<dbReference type="InterPro" id="IPR004811">
    <property type="entry name" value="RelA/Spo_fam"/>
</dbReference>
<dbReference type="InterPro" id="IPR012676">
    <property type="entry name" value="TGS-like"/>
</dbReference>
<dbReference type="PANTHER" id="PTHR21262">
    <property type="entry name" value="GUANOSINE-3',5'-BIS DIPHOSPHATE 3'-PYROPHOSPHOHYDROLASE"/>
    <property type="match status" value="1"/>
</dbReference>
<evidence type="ECO:0000259" key="4">
    <source>
        <dbReference type="PROSITE" id="PS51880"/>
    </source>
</evidence>
<dbReference type="PROSITE" id="PS51880">
    <property type="entry name" value="TGS"/>
    <property type="match status" value="1"/>
</dbReference>
<dbReference type="Gene3D" id="3.30.460.10">
    <property type="entry name" value="Beta Polymerase, domain 2"/>
    <property type="match status" value="1"/>
</dbReference>
<name>A0A2M6WC03_9BACT</name>
<dbReference type="InterPro" id="IPR012675">
    <property type="entry name" value="Beta-grasp_dom_sf"/>
</dbReference>
<dbReference type="SMART" id="SM00954">
    <property type="entry name" value="RelA_SpoT"/>
    <property type="match status" value="1"/>
</dbReference>
<dbReference type="SUPFAM" id="SSF81301">
    <property type="entry name" value="Nucleotidyltransferase"/>
    <property type="match status" value="1"/>
</dbReference>
<organism evidence="5 6">
    <name type="scientific">Candidatus Komeilibacteria bacterium CG10_big_fil_rev_8_21_14_0_10_41_13</name>
    <dbReference type="NCBI Taxonomy" id="1974476"/>
    <lineage>
        <taxon>Bacteria</taxon>
        <taxon>Candidatus Komeiliibacteriota</taxon>
    </lineage>
</organism>
<dbReference type="Gene3D" id="3.10.20.30">
    <property type="match status" value="1"/>
</dbReference>
<feature type="domain" description="TGS" evidence="4">
    <location>
        <begin position="386"/>
        <end position="447"/>
    </location>
</feature>
<gene>
    <name evidence="5" type="ORF">COU22_02730</name>
</gene>
<protein>
    <recommendedName>
        <fullName evidence="7">TGS domain-containing protein</fullName>
    </recommendedName>
</protein>
<comment type="pathway">
    <text evidence="1">Purine metabolism.</text>
</comment>
<proteinExistence type="inferred from homology"/>
<dbReference type="InterPro" id="IPR043519">
    <property type="entry name" value="NT_sf"/>
</dbReference>
<dbReference type="PANTHER" id="PTHR21262:SF31">
    <property type="entry name" value="GTP PYROPHOSPHOKINASE"/>
    <property type="match status" value="1"/>
</dbReference>
<dbReference type="EMBL" id="PFBO01000098">
    <property type="protein sequence ID" value="PIT90329.1"/>
    <property type="molecule type" value="Genomic_DNA"/>
</dbReference>
<dbReference type="Pfam" id="PF04607">
    <property type="entry name" value="RelA_SpoT"/>
    <property type="match status" value="1"/>
</dbReference>
<sequence length="487" mass="56671">MIITIEDIIKQIKGYNPKVDAKLLWDAYEFSRQAHLNNFRLTGENFIHHCLATAYYLANMRLDTEAIAAGLLHDVIDDSSITTENLTKRFGKEIARLVENVSKLGQIKYRGEEKYAENLRKMFVAIATDIRVILIKFAERQHNLKTLEALPPEQRRMVALESLKIYAPIASRLGMGNVNNILSDLAFPYAYPKEYSWVKNLSESRLRVETKYTQKIQKIIEADMAKEKIGYSVISGRFKNLYSLYQKLLEKNRDINKIYDLIAVRIVANNIADCYRILGLIHKKWTPLKSRIKDYISQPKPNGYQSLHTTVFTDRGKIVEFQIRDQKMHEVAEYGIAAHWRYKEMAHNVWSRSRDEWLRGLGKVYKNTIGNNKDYLGKITVDIFNNRIFVYTPKGDVIDLPIKSTPVDFAYRIHSDIGDKCVGAIVNDQISPLDKRLKNLDVVEILTNKNRLYPNEDWLDFVQTNLARERIKQVLRKKQQVKNKKLL</sequence>
<dbReference type="SUPFAM" id="SSF81271">
    <property type="entry name" value="TGS-like"/>
    <property type="match status" value="1"/>
</dbReference>
<evidence type="ECO:0000256" key="2">
    <source>
        <dbReference type="RuleBase" id="RU003847"/>
    </source>
</evidence>
<dbReference type="GO" id="GO:0005886">
    <property type="term" value="C:plasma membrane"/>
    <property type="evidence" value="ECO:0007669"/>
    <property type="project" value="TreeGrafter"/>
</dbReference>
<dbReference type="Gene3D" id="1.10.3210.10">
    <property type="entry name" value="Hypothetical protein af1432"/>
    <property type="match status" value="1"/>
</dbReference>
<comment type="similarity">
    <text evidence="2">Belongs to the relA/spoT family.</text>
</comment>
<dbReference type="InterPro" id="IPR033655">
    <property type="entry name" value="TGS_RelA/SpoT"/>
</dbReference>
<evidence type="ECO:0000313" key="6">
    <source>
        <dbReference type="Proteomes" id="UP000230543"/>
    </source>
</evidence>
<dbReference type="CDD" id="cd05399">
    <property type="entry name" value="NT_Rel-Spo_like"/>
    <property type="match status" value="1"/>
</dbReference>
<dbReference type="GO" id="GO:0015969">
    <property type="term" value="P:guanosine tetraphosphate metabolic process"/>
    <property type="evidence" value="ECO:0007669"/>
    <property type="project" value="InterPro"/>
</dbReference>
<accession>A0A2M6WC03</accession>
<evidence type="ECO:0000259" key="3">
    <source>
        <dbReference type="PROSITE" id="PS51831"/>
    </source>
</evidence>
<dbReference type="SUPFAM" id="SSF109604">
    <property type="entry name" value="HD-domain/PDEase-like"/>
    <property type="match status" value="1"/>
</dbReference>
<dbReference type="PROSITE" id="PS51831">
    <property type="entry name" value="HD"/>
    <property type="match status" value="1"/>
</dbReference>
<dbReference type="FunFam" id="3.10.20.30:FF:000002">
    <property type="entry name" value="GTP pyrophosphokinase (RelA/SpoT)"/>
    <property type="match status" value="1"/>
</dbReference>
<dbReference type="AlphaFoldDB" id="A0A2M6WC03"/>
<feature type="domain" description="HD" evidence="3">
    <location>
        <begin position="46"/>
        <end position="144"/>
    </location>
</feature>
<comment type="function">
    <text evidence="2">In eubacteria ppGpp (guanosine 3'-diphosphate 5'-diphosphate) is a mediator of the stringent response that coordinates a variety of cellular activities in response to changes in nutritional abundance.</text>
</comment>
<comment type="caution">
    <text evidence="5">The sequence shown here is derived from an EMBL/GenBank/DDBJ whole genome shotgun (WGS) entry which is preliminary data.</text>
</comment>
<evidence type="ECO:0000256" key="1">
    <source>
        <dbReference type="ARBA" id="ARBA00025704"/>
    </source>
</evidence>
<dbReference type="FunFam" id="1.10.3210.10:FF:000001">
    <property type="entry name" value="GTP pyrophosphokinase RelA"/>
    <property type="match status" value="1"/>
</dbReference>
<dbReference type="Pfam" id="PF13328">
    <property type="entry name" value="HD_4"/>
    <property type="match status" value="1"/>
</dbReference>
<dbReference type="NCBIfam" id="TIGR00691">
    <property type="entry name" value="spoT_relA"/>
    <property type="match status" value="1"/>
</dbReference>
<evidence type="ECO:0000313" key="5">
    <source>
        <dbReference type="EMBL" id="PIT90329.1"/>
    </source>
</evidence>
<dbReference type="InterPro" id="IPR006674">
    <property type="entry name" value="HD_domain"/>
</dbReference>
<dbReference type="Proteomes" id="UP000230543">
    <property type="component" value="Unassembled WGS sequence"/>
</dbReference>
<dbReference type="InterPro" id="IPR003607">
    <property type="entry name" value="HD/PDEase_dom"/>
</dbReference>
<dbReference type="Pfam" id="PF02824">
    <property type="entry name" value="TGS"/>
    <property type="match status" value="1"/>
</dbReference>
<dbReference type="CDD" id="cd01668">
    <property type="entry name" value="TGS_RSH"/>
    <property type="match status" value="1"/>
</dbReference>
<dbReference type="InterPro" id="IPR007685">
    <property type="entry name" value="RelA_SpoT"/>
</dbReference>
<evidence type="ECO:0008006" key="7">
    <source>
        <dbReference type="Google" id="ProtNLM"/>
    </source>
</evidence>
<reference evidence="6" key="1">
    <citation type="submission" date="2017-09" db="EMBL/GenBank/DDBJ databases">
        <title>Depth-based differentiation of microbial function through sediment-hosted aquifers and enrichment of novel symbionts in the deep terrestrial subsurface.</title>
        <authorList>
            <person name="Probst A.J."/>
            <person name="Ladd B."/>
            <person name="Jarett J.K."/>
            <person name="Geller-Mcgrath D.E."/>
            <person name="Sieber C.M.K."/>
            <person name="Emerson J.B."/>
            <person name="Anantharaman K."/>
            <person name="Thomas B.C."/>
            <person name="Malmstrom R."/>
            <person name="Stieglmeier M."/>
            <person name="Klingl A."/>
            <person name="Woyke T."/>
            <person name="Ryan C.M."/>
            <person name="Banfield J.F."/>
        </authorList>
    </citation>
    <scope>NUCLEOTIDE SEQUENCE [LARGE SCALE GENOMIC DNA]</scope>
</reference>